<reference evidence="4" key="1">
    <citation type="submission" date="2016-11" db="EMBL/GenBank/DDBJ databases">
        <authorList>
            <person name="Varghese N."/>
            <person name="Submissions S."/>
        </authorList>
    </citation>
    <scope>NUCLEOTIDE SEQUENCE [LARGE SCALE GENOMIC DNA]</scope>
    <source>
        <strain evidence="4">DSM 15292</strain>
    </source>
</reference>
<dbReference type="InterPro" id="IPR052515">
    <property type="entry name" value="Gfo/Idh/MocA_Oxidoreductase"/>
</dbReference>
<protein>
    <submittedName>
        <fullName evidence="3">Predicted dehydrogenase</fullName>
    </submittedName>
</protein>
<evidence type="ECO:0000313" key="4">
    <source>
        <dbReference type="Proteomes" id="UP000185221"/>
    </source>
</evidence>
<dbReference type="AlphaFoldDB" id="A0A1N6D419"/>
<dbReference type="RefSeq" id="WP_074222952.1">
    <property type="nucleotide sequence ID" value="NZ_FSRC01000001.1"/>
</dbReference>
<organism evidence="3 4">
    <name type="scientific">Algoriphagus halophilus</name>
    <dbReference type="NCBI Taxonomy" id="226505"/>
    <lineage>
        <taxon>Bacteria</taxon>
        <taxon>Pseudomonadati</taxon>
        <taxon>Bacteroidota</taxon>
        <taxon>Cytophagia</taxon>
        <taxon>Cytophagales</taxon>
        <taxon>Cyclobacteriaceae</taxon>
        <taxon>Algoriphagus</taxon>
    </lineage>
</organism>
<gene>
    <name evidence="3" type="ORF">SAMN05444394_0162</name>
</gene>
<accession>A0A1N6D419</accession>
<dbReference type="InterPro" id="IPR036291">
    <property type="entry name" value="NAD(P)-bd_dom_sf"/>
</dbReference>
<evidence type="ECO:0000259" key="1">
    <source>
        <dbReference type="Pfam" id="PF01408"/>
    </source>
</evidence>
<dbReference type="InterPro" id="IPR000683">
    <property type="entry name" value="Gfo/Idh/MocA-like_OxRdtase_N"/>
</dbReference>
<dbReference type="PANTHER" id="PTHR43249">
    <property type="entry name" value="UDP-N-ACETYL-2-AMINO-2-DEOXY-D-GLUCURONATE OXIDASE"/>
    <property type="match status" value="1"/>
</dbReference>
<feature type="domain" description="Gfo/Idh/MocA-like oxidoreductase N-terminal" evidence="1">
    <location>
        <begin position="4"/>
        <end position="121"/>
    </location>
</feature>
<dbReference type="InterPro" id="IPR055170">
    <property type="entry name" value="GFO_IDH_MocA-like_dom"/>
</dbReference>
<evidence type="ECO:0000313" key="3">
    <source>
        <dbReference type="EMBL" id="SIN65542.1"/>
    </source>
</evidence>
<dbReference type="GO" id="GO:0000166">
    <property type="term" value="F:nucleotide binding"/>
    <property type="evidence" value="ECO:0007669"/>
    <property type="project" value="InterPro"/>
</dbReference>
<dbReference type="Proteomes" id="UP000185221">
    <property type="component" value="Unassembled WGS sequence"/>
</dbReference>
<dbReference type="Gene3D" id="3.40.50.720">
    <property type="entry name" value="NAD(P)-binding Rossmann-like Domain"/>
    <property type="match status" value="1"/>
</dbReference>
<name>A0A1N6D419_9BACT</name>
<dbReference type="Gene3D" id="3.30.360.10">
    <property type="entry name" value="Dihydrodipicolinate Reductase, domain 2"/>
    <property type="match status" value="1"/>
</dbReference>
<dbReference type="Pfam" id="PF01408">
    <property type="entry name" value="GFO_IDH_MocA"/>
    <property type="match status" value="1"/>
</dbReference>
<dbReference type="PANTHER" id="PTHR43249:SF1">
    <property type="entry name" value="D-GLUCOSIDE 3-DEHYDROGENASE"/>
    <property type="match status" value="1"/>
</dbReference>
<dbReference type="OrthoDB" id="9795543at2"/>
<dbReference type="EMBL" id="FSRC01000001">
    <property type="protein sequence ID" value="SIN65542.1"/>
    <property type="molecule type" value="Genomic_DNA"/>
</dbReference>
<dbReference type="Pfam" id="PF22725">
    <property type="entry name" value="GFO_IDH_MocA_C3"/>
    <property type="match status" value="1"/>
</dbReference>
<sequence>MKKFGIGIVGTGSIAVKHAQAIEELKGAELVALFNPNSSSANAAKELFSAPIYTELNEFLGLPNLDIVCICTPSGIHLEPGLAAARAGKHVMVEKPIEITLPRADQLIAACKEGGVQLAVIFQNRFAEDFIKLKKAVVNGVFGRLLVGNAYVNWFRDDAYYATSKWKGTLKADGGGALINQGIHTIDLLLDLMGDVAHVYAQVQTTLYPIEGEDLGMGLVQFKNGALGNVTSATTLYPGYPERVEIFGTKGSAILEGGKIIAWNIKGEEASEIKGDAVSGSGSSDPNAIGYQLHLQQWELFLKDIKNNSTPTVDGKTARKSVELIRAMYQSSKTGQKVEFPFKDKAG</sequence>
<dbReference type="STRING" id="226505.SAMN05444394_0162"/>
<evidence type="ECO:0000259" key="2">
    <source>
        <dbReference type="Pfam" id="PF22725"/>
    </source>
</evidence>
<keyword evidence="4" id="KW-1185">Reference proteome</keyword>
<dbReference type="SUPFAM" id="SSF55347">
    <property type="entry name" value="Glyceraldehyde-3-phosphate dehydrogenase-like, C-terminal domain"/>
    <property type="match status" value="1"/>
</dbReference>
<feature type="domain" description="GFO/IDH/MocA-like oxidoreductase" evidence="2">
    <location>
        <begin position="130"/>
        <end position="253"/>
    </location>
</feature>
<proteinExistence type="predicted"/>
<dbReference type="SUPFAM" id="SSF51735">
    <property type="entry name" value="NAD(P)-binding Rossmann-fold domains"/>
    <property type="match status" value="1"/>
</dbReference>